<accession>A0A2P5I1Z5</accession>
<evidence type="ECO:0000313" key="1">
    <source>
        <dbReference type="EMBL" id="POS76526.1"/>
    </source>
</evidence>
<gene>
    <name evidence="1" type="ORF">DHEL01_v205069</name>
</gene>
<comment type="caution">
    <text evidence="1">The sequence shown here is derived from an EMBL/GenBank/DDBJ whole genome shotgun (WGS) entry which is preliminary data.</text>
</comment>
<dbReference type="Proteomes" id="UP000094444">
    <property type="component" value="Unassembled WGS sequence"/>
</dbReference>
<keyword evidence="2" id="KW-1185">Reference proteome</keyword>
<reference evidence="1" key="1">
    <citation type="submission" date="2017-09" db="EMBL/GenBank/DDBJ databases">
        <title>Polyketide synthases of a Diaporthe helianthi virulent isolate.</title>
        <authorList>
            <person name="Baroncelli R."/>
        </authorList>
    </citation>
    <scope>NUCLEOTIDE SEQUENCE [LARGE SCALE GENOMIC DNA]</scope>
    <source>
        <strain evidence="1">7/96</strain>
    </source>
</reference>
<dbReference type="SUPFAM" id="SSF52047">
    <property type="entry name" value="RNI-like"/>
    <property type="match status" value="1"/>
</dbReference>
<name>A0A2P5I1Z5_DIAHE</name>
<dbReference type="EMBL" id="MAVT02000359">
    <property type="protein sequence ID" value="POS76526.1"/>
    <property type="molecule type" value="Genomic_DNA"/>
</dbReference>
<dbReference type="Gene3D" id="3.80.10.10">
    <property type="entry name" value="Ribonuclease Inhibitor"/>
    <property type="match status" value="1"/>
</dbReference>
<organism evidence="1 2">
    <name type="scientific">Diaporthe helianthi</name>
    <dbReference type="NCBI Taxonomy" id="158607"/>
    <lineage>
        <taxon>Eukaryota</taxon>
        <taxon>Fungi</taxon>
        <taxon>Dikarya</taxon>
        <taxon>Ascomycota</taxon>
        <taxon>Pezizomycotina</taxon>
        <taxon>Sordariomycetes</taxon>
        <taxon>Sordariomycetidae</taxon>
        <taxon>Diaporthales</taxon>
        <taxon>Diaporthaceae</taxon>
        <taxon>Diaporthe</taxon>
    </lineage>
</organism>
<evidence type="ECO:0000313" key="2">
    <source>
        <dbReference type="Proteomes" id="UP000094444"/>
    </source>
</evidence>
<protein>
    <submittedName>
        <fullName evidence="1">Uncharacterized protein</fullName>
    </submittedName>
</protein>
<dbReference type="OrthoDB" id="5229097at2759"/>
<proteinExistence type="predicted"/>
<dbReference type="InParanoid" id="A0A2P5I1Z5"/>
<dbReference type="InterPro" id="IPR032675">
    <property type="entry name" value="LRR_dom_sf"/>
</dbReference>
<dbReference type="AlphaFoldDB" id="A0A2P5I1Z5"/>
<sequence length="492" mass="55118">MHARPDLAGGVREISVGSDTTHRSILGRCTGIQSLNYFIHKRDDDYYEFWRSWSSNPPKVPDVKFGDITLAAPELRRLSLYNFVDFRLSNTLGLYEVVAVPPDPYDMERPILFPDYVGLPENRITRLDLRRTRFCNRTLEQLLRNFRHLRDFCLTDTSTKTPLRDDDETRPVDGQDVVNLLEPLKDQLEVLELDLSGNTLRRPGVARFRRISSLEGFTALKSLTISVESIELPRFNYFTGLDIEMSAHDTVKIIQERKKKFIETTKGYLADMLPRRSLEFLHVGRYASSDTLDHAMCELGELPTLKHVRMQGCINWSLMDYKYILGDKRLPRIPVGGLCHNLERFVPVKYRGRARAVGSGSDPMTGMAIWSFFRDAGVLFNGVAQNATAKEPGTSQDLPGTTAVTVGPSVADCLGPTDEMWRHSMAELWDSGRVETPRGDDEPPSSKSFLNPLGIALSLGSHVSMGHGPAEAGRPGLGGALHMIALALISLE</sequence>